<evidence type="ECO:0000313" key="2">
    <source>
        <dbReference type="EMBL" id="KAG0264107.1"/>
    </source>
</evidence>
<accession>A0A9P6QCI0</accession>
<dbReference type="OrthoDB" id="2103031at2759"/>
<organism evidence="2 3">
    <name type="scientific">Actinomortierella ambigua</name>
    <dbReference type="NCBI Taxonomy" id="1343610"/>
    <lineage>
        <taxon>Eukaryota</taxon>
        <taxon>Fungi</taxon>
        <taxon>Fungi incertae sedis</taxon>
        <taxon>Mucoromycota</taxon>
        <taxon>Mortierellomycotina</taxon>
        <taxon>Mortierellomycetes</taxon>
        <taxon>Mortierellales</taxon>
        <taxon>Mortierellaceae</taxon>
        <taxon>Actinomortierella</taxon>
    </lineage>
</organism>
<dbReference type="Proteomes" id="UP000807716">
    <property type="component" value="Unassembled WGS sequence"/>
</dbReference>
<feature type="region of interest" description="Disordered" evidence="1">
    <location>
        <begin position="1"/>
        <end position="95"/>
    </location>
</feature>
<gene>
    <name evidence="2" type="ORF">DFQ27_001401</name>
</gene>
<evidence type="ECO:0000256" key="1">
    <source>
        <dbReference type="SAM" id="MobiDB-lite"/>
    </source>
</evidence>
<name>A0A9P6QCI0_9FUNG</name>
<reference evidence="2" key="1">
    <citation type="journal article" date="2020" name="Fungal Divers.">
        <title>Resolving the Mortierellaceae phylogeny through synthesis of multi-gene phylogenetics and phylogenomics.</title>
        <authorList>
            <person name="Vandepol N."/>
            <person name="Liber J."/>
            <person name="Desiro A."/>
            <person name="Na H."/>
            <person name="Kennedy M."/>
            <person name="Barry K."/>
            <person name="Grigoriev I.V."/>
            <person name="Miller A.N."/>
            <person name="O'Donnell K."/>
            <person name="Stajich J.E."/>
            <person name="Bonito G."/>
        </authorList>
    </citation>
    <scope>NUCLEOTIDE SEQUENCE</scope>
    <source>
        <strain evidence="2">BC1065</strain>
    </source>
</reference>
<dbReference type="EMBL" id="JAAAJB010000147">
    <property type="protein sequence ID" value="KAG0264107.1"/>
    <property type="molecule type" value="Genomic_DNA"/>
</dbReference>
<proteinExistence type="predicted"/>
<evidence type="ECO:0000313" key="3">
    <source>
        <dbReference type="Proteomes" id="UP000807716"/>
    </source>
</evidence>
<keyword evidence="3" id="KW-1185">Reference proteome</keyword>
<feature type="compositionally biased region" description="Low complexity" evidence="1">
    <location>
        <begin position="1"/>
        <end position="21"/>
    </location>
</feature>
<feature type="compositionally biased region" description="Low complexity" evidence="1">
    <location>
        <begin position="47"/>
        <end position="90"/>
    </location>
</feature>
<dbReference type="AlphaFoldDB" id="A0A9P6QCI0"/>
<protein>
    <submittedName>
        <fullName evidence="2">Uncharacterized protein</fullName>
    </submittedName>
</protein>
<sequence>MSGTSEAGTSSTSSSRSNNGNDTHTKSFMSSYMSGLNQGQDSHSFLQQNQPTFTSPNQQQQQQQAPPTTSTTAAQTLPSSASGSHASAPADQTKRPAFDEATTIPGAHPLPSGHNKEQREAIHKAALDNCADLNLELADCLLGRAGTWWDRASMCMKQKERFSKCCIINKDILTEREYGKEGNTPQQDRDILDYADKIAQAKLKEEKQ</sequence>
<feature type="compositionally biased region" description="Polar residues" evidence="1">
    <location>
        <begin position="26"/>
        <end position="46"/>
    </location>
</feature>
<comment type="caution">
    <text evidence="2">The sequence shown here is derived from an EMBL/GenBank/DDBJ whole genome shotgun (WGS) entry which is preliminary data.</text>
</comment>